<keyword evidence="2" id="KW-0969">Cilium</keyword>
<reference evidence="2 3" key="1">
    <citation type="journal article" date="2013" name="BMC Genomics">
        <title>Comparative genomics of Campylobacter concisus isolates reveals genetic diversity and provides insights into disease association.</title>
        <authorList>
            <person name="Deshpande N.P."/>
            <person name="Kaakoush N.O."/>
            <person name="Wilkins M.R."/>
            <person name="Mitchell H.M."/>
        </authorList>
    </citation>
    <scope>NUCLEOTIDE SEQUENCE [LARGE SCALE GENOMIC DNA]</scope>
    <source>
        <strain evidence="2 3">UNSWCS</strain>
    </source>
</reference>
<dbReference type="Pfam" id="PF00669">
    <property type="entry name" value="Flagellin_N"/>
    <property type="match status" value="1"/>
</dbReference>
<dbReference type="SUPFAM" id="SSF64518">
    <property type="entry name" value="Phase 1 flagellin"/>
    <property type="match status" value="1"/>
</dbReference>
<evidence type="ECO:0000313" key="3">
    <source>
        <dbReference type="Proteomes" id="UP000016620"/>
    </source>
</evidence>
<name>U2F640_9BACT</name>
<gene>
    <name evidence="2" type="ORF">UNSWCS_559</name>
</gene>
<dbReference type="PATRIC" id="fig|1242968.3.peg.1976"/>
<protein>
    <submittedName>
        <fullName evidence="2">Flagellin C</fullName>
    </submittedName>
</protein>
<organism evidence="2 3">
    <name type="scientific">Campylobacter concisus UNSWCS</name>
    <dbReference type="NCBI Taxonomy" id="1242968"/>
    <lineage>
        <taxon>Bacteria</taxon>
        <taxon>Pseudomonadati</taxon>
        <taxon>Campylobacterota</taxon>
        <taxon>Epsilonproteobacteria</taxon>
        <taxon>Campylobacterales</taxon>
        <taxon>Campylobacteraceae</taxon>
        <taxon>Campylobacter</taxon>
    </lineage>
</organism>
<evidence type="ECO:0000259" key="1">
    <source>
        <dbReference type="Pfam" id="PF00669"/>
    </source>
</evidence>
<proteinExistence type="predicted"/>
<evidence type="ECO:0000313" key="2">
    <source>
        <dbReference type="EMBL" id="ERJ25727.1"/>
    </source>
</evidence>
<dbReference type="InterPro" id="IPR001029">
    <property type="entry name" value="Flagellin_N"/>
</dbReference>
<accession>U2F640</accession>
<feature type="domain" description="Flagellin N-terminal" evidence="1">
    <location>
        <begin position="81"/>
        <end position="179"/>
    </location>
</feature>
<keyword evidence="2" id="KW-0282">Flagellum</keyword>
<sequence>MILENLKFSKIFLKIFFALRNIFATFYEIYSKIHHETTKKGVDMKLGTYTANQASGNYYLDQAKNSEKKALNAISANSEIKASGANLQIAESLLSQTNVLNEDMANANDMIGMLQIADSTLLNLSESADKIGELSSKLSNPALSANEQKGIKGEINSLKNAMSDSVKEAKFNGKNVFDAELGFFTGDGTKNINLSTNALLNVKEDGSNSGDILKNINSLRSEIGSTQNAVFKGMNALAARSVANANSVENLDSSDIAKSLEENLQANLKLHAASLAKAHDTTSLAAKLDKLLGE</sequence>
<dbReference type="GO" id="GO:0005198">
    <property type="term" value="F:structural molecule activity"/>
    <property type="evidence" value="ECO:0007669"/>
    <property type="project" value="InterPro"/>
</dbReference>
<comment type="caution">
    <text evidence="2">The sequence shown here is derived from an EMBL/GenBank/DDBJ whole genome shotgun (WGS) entry which is preliminary data.</text>
</comment>
<keyword evidence="2" id="KW-0966">Cell projection</keyword>
<dbReference type="EMBL" id="ANNG01000053">
    <property type="protein sequence ID" value="ERJ25727.1"/>
    <property type="molecule type" value="Genomic_DNA"/>
</dbReference>
<dbReference type="Gene3D" id="1.20.1330.10">
    <property type="entry name" value="f41 fragment of flagellin, N-terminal domain"/>
    <property type="match status" value="1"/>
</dbReference>
<dbReference type="Proteomes" id="UP000016620">
    <property type="component" value="Unassembled WGS sequence"/>
</dbReference>
<dbReference type="AlphaFoldDB" id="U2F640"/>